<gene>
    <name evidence="2" type="ORF">D7M11_07280</name>
</gene>
<evidence type="ECO:0000313" key="3">
    <source>
        <dbReference type="Proteomes" id="UP000282311"/>
    </source>
</evidence>
<evidence type="ECO:0000256" key="1">
    <source>
        <dbReference type="ARBA" id="ARBA00022729"/>
    </source>
</evidence>
<comment type="caution">
    <text evidence="2">The sequence shown here is derived from an EMBL/GenBank/DDBJ whole genome shotgun (WGS) entry which is preliminary data.</text>
</comment>
<dbReference type="OrthoDB" id="9787283at2"/>
<dbReference type="PANTHER" id="PTHR43649">
    <property type="entry name" value="ARABINOSE-BINDING PROTEIN-RELATED"/>
    <property type="match status" value="1"/>
</dbReference>
<dbReference type="Proteomes" id="UP000282311">
    <property type="component" value="Unassembled WGS sequence"/>
</dbReference>
<keyword evidence="3" id="KW-1185">Reference proteome</keyword>
<keyword evidence="1" id="KW-0732">Signal</keyword>
<dbReference type="PANTHER" id="PTHR43649:SF33">
    <property type="entry name" value="POLYGALACTURONAN_RHAMNOGALACTURONAN-BINDING PROTEIN YTCQ"/>
    <property type="match status" value="1"/>
</dbReference>
<dbReference type="SUPFAM" id="SSF53850">
    <property type="entry name" value="Periplasmic binding protein-like II"/>
    <property type="match status" value="1"/>
</dbReference>
<dbReference type="Gene3D" id="3.40.190.10">
    <property type="entry name" value="Periplasmic binding protein-like II"/>
    <property type="match status" value="2"/>
</dbReference>
<organism evidence="2 3">
    <name type="scientific">Paenibacillus ginsengarvi</name>
    <dbReference type="NCBI Taxonomy" id="400777"/>
    <lineage>
        <taxon>Bacteria</taxon>
        <taxon>Bacillati</taxon>
        <taxon>Bacillota</taxon>
        <taxon>Bacilli</taxon>
        <taxon>Bacillales</taxon>
        <taxon>Paenibacillaceae</taxon>
        <taxon>Paenibacillus</taxon>
    </lineage>
</organism>
<reference evidence="2 3" key="1">
    <citation type="journal article" date="2007" name="Int. J. Syst. Evol. Microbiol.">
        <title>Paenibacillus ginsengarvi sp. nov., isolated from soil from ginseng cultivation.</title>
        <authorList>
            <person name="Yoon M.H."/>
            <person name="Ten L.N."/>
            <person name="Im W.T."/>
        </authorList>
    </citation>
    <scope>NUCLEOTIDE SEQUENCE [LARGE SCALE GENOMIC DNA]</scope>
    <source>
        <strain evidence="2 3">KCTC 13059</strain>
    </source>
</reference>
<sequence>MNNVSARLAGVMGAIWLAGSLAGCSGKTPLQTEQPGSVTLRATGLPITERPVTLQMAGLYGLSGQKPFGQLPFFQEAERRTNVRVEWLMNGANGWPEKKNLMFSSGELPDAFYGHYALSNQEVIRYGTQGVLIPLEKLIEQYAPNLNRILERSPEYRKELTAPDGHIYSLPTIDESYPSSKDSLFINKRWLDQLGLPLPETTEQFLEALRAFKANDMNKNGKPDEIPFTFRIHGNTGIYSMFGSFGLTDKQDHIVLRDGKVLFSPVQPEYREAVRYFRRLFEEGLIDREAFTQDSNVYSTKIRTGLGKIGAFSGWSLHSYFESIETSDYVPLPPLQGPKGDRLWNRGAVGLLSKGAFAITSSNRYPEVTMRWIDYMYDPLVSLQAMNGNVRDREDGSLEIVPAPEGMTAGEYRHLVSPGSTSVFAVTKDISAKLLESPASKEKKALDRLYAPYMEKDIYPNVYFTAEENEKRSRYYTDIDAYVSAMLVKWIVQGGVDSEWDEYVRKLGDMGLGQVMDVYEQAYARYKGK</sequence>
<evidence type="ECO:0000313" key="2">
    <source>
        <dbReference type="EMBL" id="RKN85483.1"/>
    </source>
</evidence>
<dbReference type="PROSITE" id="PS51257">
    <property type="entry name" value="PROKAR_LIPOPROTEIN"/>
    <property type="match status" value="1"/>
</dbReference>
<accession>A0A3B0CJA9</accession>
<dbReference type="InterPro" id="IPR050490">
    <property type="entry name" value="Bact_solute-bd_prot1"/>
</dbReference>
<dbReference type="EMBL" id="RBAH01000004">
    <property type="protein sequence ID" value="RKN85483.1"/>
    <property type="molecule type" value="Genomic_DNA"/>
</dbReference>
<dbReference type="AlphaFoldDB" id="A0A3B0CJA9"/>
<protein>
    <submittedName>
        <fullName evidence="2">Extracellular solute-binding protein</fullName>
    </submittedName>
</protein>
<name>A0A3B0CJA9_9BACL</name>
<proteinExistence type="predicted"/>
<dbReference type="RefSeq" id="WP_120746506.1">
    <property type="nucleotide sequence ID" value="NZ_RBAH01000004.1"/>
</dbReference>